<name>A0AAW1TY80_9CUCU</name>
<protein>
    <submittedName>
        <fullName evidence="1">Uncharacterized protein</fullName>
    </submittedName>
</protein>
<comment type="caution">
    <text evidence="1">The sequence shown here is derived from an EMBL/GenBank/DDBJ whole genome shotgun (WGS) entry which is preliminary data.</text>
</comment>
<evidence type="ECO:0000313" key="1">
    <source>
        <dbReference type="EMBL" id="KAK9873322.1"/>
    </source>
</evidence>
<gene>
    <name evidence="1" type="ORF">WA026_022126</name>
</gene>
<accession>A0AAW1TY80</accession>
<sequence length="75" mass="8425">IIVSISQLRTIEHTRCSFRENSGACVALMSFGKEFIPRNHFIILASQVLQIMESISQLGTNGRTRKPEEQILAHA</sequence>
<feature type="non-terminal residue" evidence="1">
    <location>
        <position position="1"/>
    </location>
</feature>
<proteinExistence type="predicted"/>
<evidence type="ECO:0000313" key="2">
    <source>
        <dbReference type="Proteomes" id="UP001431783"/>
    </source>
</evidence>
<dbReference type="EMBL" id="JARQZJ010000018">
    <property type="protein sequence ID" value="KAK9873322.1"/>
    <property type="molecule type" value="Genomic_DNA"/>
</dbReference>
<dbReference type="AlphaFoldDB" id="A0AAW1TY80"/>
<organism evidence="1 2">
    <name type="scientific">Henosepilachna vigintioctopunctata</name>
    <dbReference type="NCBI Taxonomy" id="420089"/>
    <lineage>
        <taxon>Eukaryota</taxon>
        <taxon>Metazoa</taxon>
        <taxon>Ecdysozoa</taxon>
        <taxon>Arthropoda</taxon>
        <taxon>Hexapoda</taxon>
        <taxon>Insecta</taxon>
        <taxon>Pterygota</taxon>
        <taxon>Neoptera</taxon>
        <taxon>Endopterygota</taxon>
        <taxon>Coleoptera</taxon>
        <taxon>Polyphaga</taxon>
        <taxon>Cucujiformia</taxon>
        <taxon>Coccinelloidea</taxon>
        <taxon>Coccinellidae</taxon>
        <taxon>Epilachninae</taxon>
        <taxon>Epilachnini</taxon>
        <taxon>Henosepilachna</taxon>
    </lineage>
</organism>
<dbReference type="Proteomes" id="UP001431783">
    <property type="component" value="Unassembled WGS sequence"/>
</dbReference>
<reference evidence="1 2" key="1">
    <citation type="submission" date="2023-03" db="EMBL/GenBank/DDBJ databases">
        <title>Genome insight into feeding habits of ladybird beetles.</title>
        <authorList>
            <person name="Li H.-S."/>
            <person name="Huang Y.-H."/>
            <person name="Pang H."/>
        </authorList>
    </citation>
    <scope>NUCLEOTIDE SEQUENCE [LARGE SCALE GENOMIC DNA]</scope>
    <source>
        <strain evidence="1">SYSU_2023b</strain>
        <tissue evidence="1">Whole body</tissue>
    </source>
</reference>
<keyword evidence="2" id="KW-1185">Reference proteome</keyword>